<dbReference type="PANTHER" id="PTHR47506">
    <property type="entry name" value="TRANSCRIPTIONAL REGULATORY PROTEIN"/>
    <property type="match status" value="1"/>
</dbReference>
<dbReference type="Gene3D" id="1.10.357.10">
    <property type="entry name" value="Tetracycline Repressor, domain 2"/>
    <property type="match status" value="1"/>
</dbReference>
<dbReference type="PANTHER" id="PTHR47506:SF7">
    <property type="entry name" value="TRANSCRIPTIONAL REGULATORY PROTEIN"/>
    <property type="match status" value="1"/>
</dbReference>
<dbReference type="InterPro" id="IPR001647">
    <property type="entry name" value="HTH_TetR"/>
</dbReference>
<dbReference type="SUPFAM" id="SSF46689">
    <property type="entry name" value="Homeodomain-like"/>
    <property type="match status" value="1"/>
</dbReference>
<feature type="DNA-binding region" description="H-T-H motif" evidence="4">
    <location>
        <begin position="23"/>
        <end position="42"/>
    </location>
</feature>
<dbReference type="InterPro" id="IPR054156">
    <property type="entry name" value="YxaF_TetR_C"/>
</dbReference>
<evidence type="ECO:0000259" key="5">
    <source>
        <dbReference type="PROSITE" id="PS50977"/>
    </source>
</evidence>
<dbReference type="InterPro" id="IPR009057">
    <property type="entry name" value="Homeodomain-like_sf"/>
</dbReference>
<evidence type="ECO:0000256" key="1">
    <source>
        <dbReference type="ARBA" id="ARBA00023015"/>
    </source>
</evidence>
<organism evidence="6 7">
    <name type="scientific">Chroococcidiopsis cubana SAG 39.79</name>
    <dbReference type="NCBI Taxonomy" id="388085"/>
    <lineage>
        <taxon>Bacteria</taxon>
        <taxon>Bacillati</taxon>
        <taxon>Cyanobacteriota</taxon>
        <taxon>Cyanophyceae</taxon>
        <taxon>Chroococcidiopsidales</taxon>
        <taxon>Chroococcidiopsidaceae</taxon>
        <taxon>Chroococcidiopsis</taxon>
    </lineage>
</organism>
<feature type="domain" description="HTH tetR-type" evidence="5">
    <location>
        <begin position="1"/>
        <end position="60"/>
    </location>
</feature>
<evidence type="ECO:0000256" key="2">
    <source>
        <dbReference type="ARBA" id="ARBA00023125"/>
    </source>
</evidence>
<dbReference type="Pfam" id="PF00440">
    <property type="entry name" value="TetR_N"/>
    <property type="match status" value="1"/>
</dbReference>
<accession>A0AB37UER8</accession>
<dbReference type="EMBL" id="RSCK01000050">
    <property type="protein sequence ID" value="RUT09242.1"/>
    <property type="molecule type" value="Genomic_DNA"/>
</dbReference>
<protein>
    <submittedName>
        <fullName evidence="6">TetR family transcriptional regulator</fullName>
    </submittedName>
</protein>
<dbReference type="Proteomes" id="UP000282574">
    <property type="component" value="Unassembled WGS sequence"/>
</dbReference>
<evidence type="ECO:0000313" key="6">
    <source>
        <dbReference type="EMBL" id="RUT09242.1"/>
    </source>
</evidence>
<gene>
    <name evidence="6" type="ORF">DSM107010_46200</name>
</gene>
<evidence type="ECO:0000256" key="3">
    <source>
        <dbReference type="ARBA" id="ARBA00023163"/>
    </source>
</evidence>
<reference evidence="6 7" key="1">
    <citation type="journal article" date="2019" name="Genome Biol. Evol.">
        <title>Day and night: Metabolic profiles and evolutionary relationships of six axenic non-marine cyanobacteria.</title>
        <authorList>
            <person name="Will S.E."/>
            <person name="Henke P."/>
            <person name="Boedeker C."/>
            <person name="Huang S."/>
            <person name="Brinkmann H."/>
            <person name="Rohde M."/>
            <person name="Jarek M."/>
            <person name="Friedl T."/>
            <person name="Seufert S."/>
            <person name="Schumacher M."/>
            <person name="Overmann J."/>
            <person name="Neumann-Schaal M."/>
            <person name="Petersen J."/>
        </authorList>
    </citation>
    <scope>NUCLEOTIDE SEQUENCE [LARGE SCALE GENOMIC DNA]</scope>
    <source>
        <strain evidence="6 7">SAG 39.79</strain>
    </source>
</reference>
<dbReference type="SUPFAM" id="SSF48498">
    <property type="entry name" value="Tetracyclin repressor-like, C-terminal domain"/>
    <property type="match status" value="1"/>
</dbReference>
<dbReference type="PROSITE" id="PS50977">
    <property type="entry name" value="HTH_TETR_2"/>
    <property type="match status" value="1"/>
</dbReference>
<dbReference type="Pfam" id="PF21993">
    <property type="entry name" value="TetR_C_13_2"/>
    <property type="match status" value="1"/>
</dbReference>
<proteinExistence type="predicted"/>
<dbReference type="InterPro" id="IPR036271">
    <property type="entry name" value="Tet_transcr_reg_TetR-rel_C_sf"/>
</dbReference>
<name>A0AB37UER8_9CYAN</name>
<keyword evidence="3" id="KW-0804">Transcription</keyword>
<evidence type="ECO:0000256" key="4">
    <source>
        <dbReference type="PROSITE-ProRule" id="PRU00335"/>
    </source>
</evidence>
<dbReference type="GO" id="GO:0003677">
    <property type="term" value="F:DNA binding"/>
    <property type="evidence" value="ECO:0007669"/>
    <property type="project" value="UniProtKB-UniRule"/>
</dbReference>
<evidence type="ECO:0000313" key="7">
    <source>
        <dbReference type="Proteomes" id="UP000282574"/>
    </source>
</evidence>
<comment type="caution">
    <text evidence="6">The sequence shown here is derived from an EMBL/GenBank/DDBJ whole genome shotgun (WGS) entry which is preliminary data.</text>
</comment>
<keyword evidence="7" id="KW-1185">Reference proteome</keyword>
<sequence>MSKAEAIAQILKVFRQYGYEGTTLSRLSKATGLGKASLYHYFPNGKEEMAQAVLNFVDEWMKANIFVPLKGAGTPRDRLEKMSENVDRLYCGGEQTCILAVLSLGEAKDLFNIQIQQALKSWIDTLAEVLVEARIEPTLARQKAEDAIIQIQGSLVLARSMDDTAPFQRVLKRLPEMLLENGNG</sequence>
<keyword evidence="2 4" id="KW-0238">DNA-binding</keyword>
<keyword evidence="1" id="KW-0805">Transcription regulation</keyword>
<dbReference type="AlphaFoldDB" id="A0AB37UER8"/>
<dbReference type="RefSeq" id="WP_015156057.1">
    <property type="nucleotide sequence ID" value="NZ_JAVKZF010000007.1"/>
</dbReference>